<feature type="transmembrane region" description="Helical" evidence="1">
    <location>
        <begin position="78"/>
        <end position="97"/>
    </location>
</feature>
<keyword evidence="1" id="KW-1133">Transmembrane helix</keyword>
<feature type="transmembrane region" description="Helical" evidence="1">
    <location>
        <begin position="152"/>
        <end position="173"/>
    </location>
</feature>
<protein>
    <submittedName>
        <fullName evidence="2">DUF1440 domain-containing protein</fullName>
    </submittedName>
</protein>
<keyword evidence="1" id="KW-0472">Membrane</keyword>
<dbReference type="EMBL" id="BAABDG010000009">
    <property type="protein sequence ID" value="GAA3910009.1"/>
    <property type="molecule type" value="Genomic_DNA"/>
</dbReference>
<evidence type="ECO:0000313" key="2">
    <source>
        <dbReference type="EMBL" id="GAA3910009.1"/>
    </source>
</evidence>
<dbReference type="Proteomes" id="UP001499994">
    <property type="component" value="Unassembled WGS sequence"/>
</dbReference>
<comment type="caution">
    <text evidence="2">The sequence shown here is derived from an EMBL/GenBank/DDBJ whole genome shotgun (WGS) entry which is preliminary data.</text>
</comment>
<reference evidence="3" key="1">
    <citation type="journal article" date="2019" name="Int. J. Syst. Evol. Microbiol.">
        <title>The Global Catalogue of Microorganisms (GCM) 10K type strain sequencing project: providing services to taxonomists for standard genome sequencing and annotation.</title>
        <authorList>
            <consortium name="The Broad Institute Genomics Platform"/>
            <consortium name="The Broad Institute Genome Sequencing Center for Infectious Disease"/>
            <person name="Wu L."/>
            <person name="Ma J."/>
        </authorList>
    </citation>
    <scope>NUCLEOTIDE SEQUENCE [LARGE SCALE GENOMIC DNA]</scope>
    <source>
        <strain evidence="3">JCM 17201</strain>
    </source>
</reference>
<dbReference type="RefSeq" id="WP_183096474.1">
    <property type="nucleotide sequence ID" value="NZ_BAABDG010000009.1"/>
</dbReference>
<name>A0ABP7LWL4_9GAMM</name>
<dbReference type="InterPro" id="IPR009898">
    <property type="entry name" value="DUF1440"/>
</dbReference>
<feature type="transmembrane region" description="Helical" evidence="1">
    <location>
        <begin position="7"/>
        <end position="26"/>
    </location>
</feature>
<organism evidence="2 3">
    <name type="scientific">Gibbsiella dentisursi</name>
    <dbReference type="NCBI Taxonomy" id="796890"/>
    <lineage>
        <taxon>Bacteria</taxon>
        <taxon>Pseudomonadati</taxon>
        <taxon>Pseudomonadota</taxon>
        <taxon>Gammaproteobacteria</taxon>
        <taxon>Enterobacterales</taxon>
        <taxon>Yersiniaceae</taxon>
        <taxon>Gibbsiella</taxon>
    </lineage>
</organism>
<evidence type="ECO:0000313" key="3">
    <source>
        <dbReference type="Proteomes" id="UP001499994"/>
    </source>
</evidence>
<keyword evidence="3" id="KW-1185">Reference proteome</keyword>
<dbReference type="Pfam" id="PF07274">
    <property type="entry name" value="DUF1440"/>
    <property type="match status" value="1"/>
</dbReference>
<gene>
    <name evidence="2" type="ORF">GCM10022405_38960</name>
</gene>
<proteinExistence type="predicted"/>
<evidence type="ECO:0000256" key="1">
    <source>
        <dbReference type="SAM" id="Phobius"/>
    </source>
</evidence>
<feature type="transmembrane region" description="Helical" evidence="1">
    <location>
        <begin position="104"/>
        <end position="127"/>
    </location>
</feature>
<accession>A0ABP7LWL4</accession>
<sequence>MKIWNKINIGIIVWATLIGGAISSLVKSGTEVNMPPRVTGEISPPALNIDAWLGGLGINSHSLDYIYQGVTIPGAVMLYHWLFSFGFAFLYVLFAAVTPKIRLWYGAAYGIVITLVMHGLLIPALGFRNPVYLHGKTGWLWDLNGYEFWSELIGHICWSVSIEICLIAVLAIFSKPLWGAWANKRPDMESTVQ</sequence>
<keyword evidence="1" id="KW-0812">Transmembrane</keyword>